<sequence>MFHCSKCQQDFNTKHQSKTHTCHSVISFCAEHPTYYNLYPIYYRYFFNYFGQFYTNIMFQKTWPCLMYDVVPSSPVGK</sequence>
<dbReference type="InParanoid" id="D6RQR1"/>
<protein>
    <submittedName>
        <fullName evidence="1">Uncharacterized protein</fullName>
    </submittedName>
</protein>
<dbReference type="GeneID" id="9378526"/>
<accession>D6RQR1</accession>
<dbReference type="EMBL" id="AACS02000012">
    <property type="protein sequence ID" value="EFI26595.1"/>
    <property type="molecule type" value="Genomic_DNA"/>
</dbReference>
<reference evidence="1 2" key="1">
    <citation type="journal article" date="2010" name="Proc. Natl. Acad. Sci. U.S.A.">
        <title>Insights into evolution of multicellular fungi from the assembled chromosomes of the mushroom Coprinopsis cinerea (Coprinus cinereus).</title>
        <authorList>
            <person name="Stajich J.E."/>
            <person name="Wilke S.K."/>
            <person name="Ahren D."/>
            <person name="Au C.H."/>
            <person name="Birren B.W."/>
            <person name="Borodovsky M."/>
            <person name="Burns C."/>
            <person name="Canback B."/>
            <person name="Casselton L.A."/>
            <person name="Cheng C.K."/>
            <person name="Deng J."/>
            <person name="Dietrich F.S."/>
            <person name="Fargo D.C."/>
            <person name="Farman M.L."/>
            <person name="Gathman A.C."/>
            <person name="Goldberg J."/>
            <person name="Guigo R."/>
            <person name="Hoegger P.J."/>
            <person name="Hooker J.B."/>
            <person name="Huggins A."/>
            <person name="James T.Y."/>
            <person name="Kamada T."/>
            <person name="Kilaru S."/>
            <person name="Kodira C."/>
            <person name="Kues U."/>
            <person name="Kupfer D."/>
            <person name="Kwan H.S."/>
            <person name="Lomsadze A."/>
            <person name="Li W."/>
            <person name="Lilly W.W."/>
            <person name="Ma L.J."/>
            <person name="Mackey A.J."/>
            <person name="Manning G."/>
            <person name="Martin F."/>
            <person name="Muraguchi H."/>
            <person name="Natvig D.O."/>
            <person name="Palmerini H."/>
            <person name="Ramesh M.A."/>
            <person name="Rehmeyer C.J."/>
            <person name="Roe B.A."/>
            <person name="Shenoy N."/>
            <person name="Stanke M."/>
            <person name="Ter-Hovhannisyan V."/>
            <person name="Tunlid A."/>
            <person name="Velagapudi R."/>
            <person name="Vision T.J."/>
            <person name="Zeng Q."/>
            <person name="Zolan M.E."/>
            <person name="Pukkila P.J."/>
        </authorList>
    </citation>
    <scope>NUCLEOTIDE SEQUENCE [LARGE SCALE GENOMIC DNA]</scope>
    <source>
        <strain evidence="2">Okayama-7 / 130 / ATCC MYA-4618 / FGSC 9003</strain>
    </source>
</reference>
<gene>
    <name evidence="1" type="ORF">CC1G_15367</name>
</gene>
<dbReference type="AlphaFoldDB" id="D6RQR1"/>
<dbReference type="KEGG" id="cci:CC1G_15367"/>
<organism evidence="1 2">
    <name type="scientific">Coprinopsis cinerea (strain Okayama-7 / 130 / ATCC MYA-4618 / FGSC 9003)</name>
    <name type="common">Inky cap fungus</name>
    <name type="synonym">Hormographiella aspergillata</name>
    <dbReference type="NCBI Taxonomy" id="240176"/>
    <lineage>
        <taxon>Eukaryota</taxon>
        <taxon>Fungi</taxon>
        <taxon>Dikarya</taxon>
        <taxon>Basidiomycota</taxon>
        <taxon>Agaricomycotina</taxon>
        <taxon>Agaricomycetes</taxon>
        <taxon>Agaricomycetidae</taxon>
        <taxon>Agaricales</taxon>
        <taxon>Agaricineae</taxon>
        <taxon>Psathyrellaceae</taxon>
        <taxon>Coprinopsis</taxon>
    </lineage>
</organism>
<dbReference type="Proteomes" id="UP000001861">
    <property type="component" value="Unassembled WGS sequence"/>
</dbReference>
<name>D6RQR1_COPC7</name>
<keyword evidence="2" id="KW-1185">Reference proteome</keyword>
<evidence type="ECO:0000313" key="2">
    <source>
        <dbReference type="Proteomes" id="UP000001861"/>
    </source>
</evidence>
<comment type="caution">
    <text evidence="1">The sequence shown here is derived from an EMBL/GenBank/DDBJ whole genome shotgun (WGS) entry which is preliminary data.</text>
</comment>
<dbReference type="HOGENOM" id="CLU_2621941_0_0_1"/>
<dbReference type="RefSeq" id="XP_002910089.1">
    <property type="nucleotide sequence ID" value="XM_002910043.1"/>
</dbReference>
<dbReference type="VEuPathDB" id="FungiDB:CC1G_15367"/>
<proteinExistence type="predicted"/>
<evidence type="ECO:0000313" key="1">
    <source>
        <dbReference type="EMBL" id="EFI26595.1"/>
    </source>
</evidence>